<dbReference type="GeneID" id="116552727"/>
<evidence type="ECO:0000256" key="15">
    <source>
        <dbReference type="SAM" id="Coils"/>
    </source>
</evidence>
<dbReference type="GO" id="GO:0070013">
    <property type="term" value="C:intracellular organelle lumen"/>
    <property type="evidence" value="ECO:0007669"/>
    <property type="project" value="UniProtKB-ARBA"/>
</dbReference>
<dbReference type="CDD" id="cd06396">
    <property type="entry name" value="PB1_NBR1"/>
    <property type="match status" value="1"/>
</dbReference>
<dbReference type="GO" id="GO:0008270">
    <property type="term" value="F:zinc ion binding"/>
    <property type="evidence" value="ECO:0007669"/>
    <property type="project" value="UniProtKB-KW"/>
</dbReference>
<dbReference type="GO" id="GO:0043130">
    <property type="term" value="F:ubiquitin binding"/>
    <property type="evidence" value="ECO:0007669"/>
    <property type="project" value="TreeGrafter"/>
</dbReference>
<dbReference type="SMART" id="SM00291">
    <property type="entry name" value="ZnF_ZZ"/>
    <property type="match status" value="1"/>
</dbReference>
<dbReference type="FunFam" id="1.10.8.10:FF:000033">
    <property type="entry name" value="Next to BRCA1 gene 1 protein"/>
    <property type="match status" value="1"/>
</dbReference>
<dbReference type="GO" id="GO:0016236">
    <property type="term" value="P:macroautophagy"/>
    <property type="evidence" value="ECO:0007669"/>
    <property type="project" value="TreeGrafter"/>
</dbReference>
<dbReference type="InterPro" id="IPR009060">
    <property type="entry name" value="UBA-like_sf"/>
</dbReference>
<evidence type="ECO:0000256" key="14">
    <source>
        <dbReference type="PROSITE-ProRule" id="PRU00228"/>
    </source>
</evidence>
<dbReference type="InterPro" id="IPR053793">
    <property type="entry name" value="PB1-like"/>
</dbReference>
<evidence type="ECO:0000256" key="2">
    <source>
        <dbReference type="ARBA" id="ARBA00004419"/>
    </source>
</evidence>
<keyword evidence="20" id="KW-1185">Reference proteome</keyword>
<dbReference type="PROSITE" id="PS50030">
    <property type="entry name" value="UBA"/>
    <property type="match status" value="1"/>
</dbReference>
<evidence type="ECO:0000256" key="6">
    <source>
        <dbReference type="ARBA" id="ARBA00022771"/>
    </source>
</evidence>
<evidence type="ECO:0000256" key="12">
    <source>
        <dbReference type="ARBA" id="ARBA00068689"/>
    </source>
</evidence>
<keyword evidence="15" id="KW-0175">Coiled coil</keyword>
<dbReference type="PANTHER" id="PTHR20930">
    <property type="entry name" value="OVARIAN CARCINOMA ANTIGEN CA125-RELATED"/>
    <property type="match status" value="1"/>
</dbReference>
<feature type="compositionally biased region" description="Acidic residues" evidence="16">
    <location>
        <begin position="608"/>
        <end position="624"/>
    </location>
</feature>
<dbReference type="GO" id="GO:0005776">
    <property type="term" value="C:autophagosome"/>
    <property type="evidence" value="ECO:0007669"/>
    <property type="project" value="UniProtKB-SubCell"/>
</dbReference>
<dbReference type="InterPro" id="IPR032350">
    <property type="entry name" value="Nbr1_FW"/>
</dbReference>
<reference evidence="21" key="1">
    <citation type="submission" date="2025-08" db="UniProtKB">
        <authorList>
            <consortium name="RefSeq"/>
        </authorList>
    </citation>
    <scope>IDENTIFICATION</scope>
    <source>
        <tissue evidence="21">Blood</tissue>
    </source>
</reference>
<dbReference type="InterPro" id="IPR015940">
    <property type="entry name" value="UBA"/>
</dbReference>
<keyword evidence="3" id="KW-0963">Cytoplasm</keyword>
<dbReference type="Proteomes" id="UP000504640">
    <property type="component" value="Unplaced"/>
</dbReference>
<dbReference type="AlphaFoldDB" id="A0A6J3HZJ0"/>
<dbReference type="PROSITE" id="PS50135">
    <property type="entry name" value="ZF_ZZ_2"/>
    <property type="match status" value="1"/>
</dbReference>
<comment type="subcellular location">
    <subcellularLocation>
        <location evidence="11">Cytoplasm</location>
        <location evidence="11">Myofibril</location>
        <location evidence="11">Sarcomere</location>
        <location evidence="11">M line</location>
    </subcellularLocation>
    <subcellularLocation>
        <location evidence="2">Cytoplasmic vesicle</location>
        <location evidence="2">Autophagosome</location>
    </subcellularLocation>
    <subcellularLocation>
        <location evidence="1">Lysosome</location>
    </subcellularLocation>
</comment>
<proteinExistence type="predicted"/>
<evidence type="ECO:0000259" key="19">
    <source>
        <dbReference type="PROSITE" id="PS51745"/>
    </source>
</evidence>
<dbReference type="CDD" id="cd02340">
    <property type="entry name" value="ZZ_NBR1_like"/>
    <property type="match status" value="1"/>
</dbReference>
<dbReference type="GO" id="GO:0031430">
    <property type="term" value="C:M band"/>
    <property type="evidence" value="ECO:0007669"/>
    <property type="project" value="UniProtKB-SubCell"/>
</dbReference>
<dbReference type="FunFam" id="3.30.60.90:FF:000007">
    <property type="entry name" value="Next to BRCA1 gene 1 protein"/>
    <property type="match status" value="1"/>
</dbReference>
<keyword evidence="7" id="KW-0862">Zinc</keyword>
<dbReference type="Gene3D" id="1.10.8.10">
    <property type="entry name" value="DNA helicase RuvA subunit, C-terminal domain"/>
    <property type="match status" value="1"/>
</dbReference>
<protein>
    <recommendedName>
        <fullName evidence="12">Next to BRCA1 gene 1 protein</fullName>
    </recommendedName>
    <alternativeName>
        <fullName evidence="13">Neighbor of BRCA1 gene 1 protein</fullName>
    </alternativeName>
</protein>
<dbReference type="InterPro" id="IPR000433">
    <property type="entry name" value="Znf_ZZ"/>
</dbReference>
<dbReference type="PROSITE" id="PS51745">
    <property type="entry name" value="PB1"/>
    <property type="match status" value="1"/>
</dbReference>
<dbReference type="CDD" id="cd14947">
    <property type="entry name" value="NBR1_like"/>
    <property type="match status" value="1"/>
</dbReference>
<feature type="region of interest" description="Disordered" evidence="16">
    <location>
        <begin position="750"/>
        <end position="784"/>
    </location>
</feature>
<evidence type="ECO:0000313" key="20">
    <source>
        <dbReference type="Proteomes" id="UP000504640"/>
    </source>
</evidence>
<evidence type="ECO:0000256" key="10">
    <source>
        <dbReference type="ARBA" id="ARBA00023329"/>
    </source>
</evidence>
<dbReference type="InterPro" id="IPR043145">
    <property type="entry name" value="Znf_ZZ_sf"/>
</dbReference>
<feature type="coiled-coil region" evidence="15">
    <location>
        <begin position="295"/>
        <end position="329"/>
    </location>
</feature>
<evidence type="ECO:0000256" key="7">
    <source>
        <dbReference type="ARBA" id="ARBA00022833"/>
    </source>
</evidence>
<gene>
    <name evidence="21" type="primary">NBR1</name>
</gene>
<evidence type="ECO:0000256" key="9">
    <source>
        <dbReference type="ARBA" id="ARBA00023228"/>
    </source>
</evidence>
<evidence type="ECO:0000313" key="21">
    <source>
        <dbReference type="RefSeq" id="XP_032135415.1"/>
    </source>
</evidence>
<dbReference type="PANTHER" id="PTHR20930:SF2">
    <property type="entry name" value="NEXT TO BRCA1 GENE 1 PROTEIN"/>
    <property type="match status" value="1"/>
</dbReference>
<dbReference type="GO" id="GO:0005778">
    <property type="term" value="C:peroxisomal membrane"/>
    <property type="evidence" value="ECO:0007669"/>
    <property type="project" value="UniProtKB-ARBA"/>
</dbReference>
<keyword evidence="4" id="KW-0597">Phosphoprotein</keyword>
<dbReference type="SMART" id="SM00666">
    <property type="entry name" value="PB1"/>
    <property type="match status" value="1"/>
</dbReference>
<dbReference type="GO" id="GO:0000407">
    <property type="term" value="C:phagophore assembly site"/>
    <property type="evidence" value="ECO:0007669"/>
    <property type="project" value="TreeGrafter"/>
</dbReference>
<keyword evidence="9" id="KW-0458">Lysosome</keyword>
<keyword evidence="6 14" id="KW-0863">Zinc-finger</keyword>
<feature type="domain" description="UBA" evidence="17">
    <location>
        <begin position="819"/>
        <end position="863"/>
    </location>
</feature>
<organism evidence="20 21">
    <name type="scientific">Sapajus apella</name>
    <name type="common">Brown-capped capuchin</name>
    <name type="synonym">Cebus apella</name>
    <dbReference type="NCBI Taxonomy" id="9515"/>
    <lineage>
        <taxon>Eukaryota</taxon>
        <taxon>Metazoa</taxon>
        <taxon>Chordata</taxon>
        <taxon>Craniata</taxon>
        <taxon>Vertebrata</taxon>
        <taxon>Euteleostomi</taxon>
        <taxon>Mammalia</taxon>
        <taxon>Eutheria</taxon>
        <taxon>Euarchontoglires</taxon>
        <taxon>Primates</taxon>
        <taxon>Haplorrhini</taxon>
        <taxon>Platyrrhini</taxon>
        <taxon>Cebidae</taxon>
        <taxon>Cebinae</taxon>
        <taxon>Sapajus</taxon>
    </lineage>
</organism>
<evidence type="ECO:0000256" key="1">
    <source>
        <dbReference type="ARBA" id="ARBA00004371"/>
    </source>
</evidence>
<sequence>MEPQVTLNVTFKNEIQSFLVSDPENTTWADIEAMVKVSFDLNTIQIKYLDEENEEVSINSQGEYEEALKMAVKQGNQLQMQVHEGYHVIDEAPTPVVGAKRLASRTGKKPLAHYSSLVRVLGSDMKTPEEPAVQLFPPASCDTDQPQDKPPDWFTSYLETFREQVVKETVEKLEQKLHEKLVLQNPSLGSCPSEVSIPTSEETLFLPENQFSWHIACNNCQRRIVGVRYQCSLCPSYNICEDCESGPYGHDTNHVLLKLRKPVVSSSEPFSHSKYSTPRLPAALEQVRLQKQVDKNFLKAEKQRLRAEKKQRKAEVKELKKQLKLHRKIHLWNSIHGLQSPKSPLGRPESLLQPNTLMLPLQPCTPVMPTLSAAFVDENLPDGTHLQPGTKFIKHWRMKNTGNVKWSADTKLKFMWGNLTLASTEKKDVLVPCLKAGHVGVVSVEFIAPALEGTYTSHWRLSHKGQQFGPRVWCSIIVDPFPSEESPDNTEKNMISSSKADDLTCQQEEAFLLAKEEIQLGEVTEQTEGTAACIPQKAKNVASERELYIPSVDLLTAQDLLSFELLDINIVQELERVPHNTPVVKFALPEEGPLGNEREEIVHIAEEEVVVEEEEEEEEEDELKDEVQSQSSASSEDYIIILPECFDTSRPLGDSMYSSALSQPGLERGAEGEPGVEAGQEPAEAGERLPGGENQPQEHSINDILMTSQTLETVPLIPEVVELPPPLPRSPPCVHHHGSPGMDLPVNIPEASSVPDQIRGEPRGSSGLINSRQKSYDHSRHHHGSSIAGGLVKGALSVAASAYKALFAGPPVTAQPLVSEDQTAALMAHLFEMGFCDRQLNLRLLKKHNYNILQVVTELLQINNNDWYSQRY</sequence>
<accession>A0A6J3HZJ0</accession>
<dbReference type="Gene3D" id="2.60.40.10">
    <property type="entry name" value="Immunoglobulins"/>
    <property type="match status" value="1"/>
</dbReference>
<dbReference type="SUPFAM" id="SSF46934">
    <property type="entry name" value="UBA-like"/>
    <property type="match status" value="1"/>
</dbReference>
<evidence type="ECO:0000256" key="3">
    <source>
        <dbReference type="ARBA" id="ARBA00022490"/>
    </source>
</evidence>
<keyword evidence="5" id="KW-0479">Metal-binding</keyword>
<dbReference type="InterPro" id="IPR013783">
    <property type="entry name" value="Ig-like_fold"/>
</dbReference>
<dbReference type="InterPro" id="IPR034852">
    <property type="entry name" value="PB1_Nbr1"/>
</dbReference>
<dbReference type="RefSeq" id="XP_032135415.1">
    <property type="nucleotide sequence ID" value="XM_032279524.1"/>
</dbReference>
<feature type="region of interest" description="Disordered" evidence="16">
    <location>
        <begin position="608"/>
        <end position="634"/>
    </location>
</feature>
<dbReference type="SUPFAM" id="SSF57850">
    <property type="entry name" value="RING/U-box"/>
    <property type="match status" value="1"/>
</dbReference>
<dbReference type="CTD" id="4077"/>
<dbReference type="InterPro" id="IPR000270">
    <property type="entry name" value="PB1_dom"/>
</dbReference>
<dbReference type="PROSITE" id="PS01357">
    <property type="entry name" value="ZF_ZZ_1"/>
    <property type="match status" value="1"/>
</dbReference>
<evidence type="ECO:0000256" key="5">
    <source>
        <dbReference type="ARBA" id="ARBA00022723"/>
    </source>
</evidence>
<evidence type="ECO:0000256" key="16">
    <source>
        <dbReference type="SAM" id="MobiDB-lite"/>
    </source>
</evidence>
<dbReference type="Pfam" id="PF24932">
    <property type="entry name" value="UBA_NBR1_C"/>
    <property type="match status" value="1"/>
</dbReference>
<dbReference type="FunFam" id="3.10.20.90:FF:000291">
    <property type="entry name" value="Next to BRCA1 gene 1 protein"/>
    <property type="match status" value="1"/>
</dbReference>
<dbReference type="SUPFAM" id="SSF54277">
    <property type="entry name" value="CAD &amp; PB1 domains"/>
    <property type="match status" value="1"/>
</dbReference>
<evidence type="ECO:0000256" key="13">
    <source>
        <dbReference type="ARBA" id="ARBA00083062"/>
    </source>
</evidence>
<evidence type="ECO:0000256" key="4">
    <source>
        <dbReference type="ARBA" id="ARBA00022553"/>
    </source>
</evidence>
<keyword evidence="8" id="KW-0832">Ubl conjugation</keyword>
<dbReference type="Pfam" id="PF16158">
    <property type="entry name" value="N_BRCA1_IG"/>
    <property type="match status" value="1"/>
</dbReference>
<feature type="region of interest" description="Disordered" evidence="16">
    <location>
        <begin position="656"/>
        <end position="698"/>
    </location>
</feature>
<evidence type="ECO:0000256" key="8">
    <source>
        <dbReference type="ARBA" id="ARBA00022843"/>
    </source>
</evidence>
<dbReference type="Gene3D" id="3.10.20.90">
    <property type="entry name" value="Phosphatidylinositol 3-kinase Catalytic Subunit, Chain A, domain 1"/>
    <property type="match status" value="1"/>
</dbReference>
<name>A0A6J3HZJ0_SAPAP</name>
<dbReference type="FunFam" id="2.60.40.10:FF:000199">
    <property type="entry name" value="next to BRCA1 gene 1 protein-like"/>
    <property type="match status" value="1"/>
</dbReference>
<evidence type="ECO:0000259" key="17">
    <source>
        <dbReference type="PROSITE" id="PS50030"/>
    </source>
</evidence>
<dbReference type="InterPro" id="IPR056893">
    <property type="entry name" value="UBA_Nbr1_C"/>
</dbReference>
<dbReference type="CDD" id="cd14319">
    <property type="entry name" value="UBA_NBR1"/>
    <property type="match status" value="1"/>
</dbReference>
<feature type="domain" description="PB1" evidence="19">
    <location>
        <begin position="4"/>
        <end position="85"/>
    </location>
</feature>
<feature type="domain" description="ZZ-type" evidence="18">
    <location>
        <begin position="212"/>
        <end position="264"/>
    </location>
</feature>
<dbReference type="Pfam" id="PF00569">
    <property type="entry name" value="ZZ"/>
    <property type="match status" value="1"/>
</dbReference>
<keyword evidence="10" id="KW-0968">Cytoplasmic vesicle</keyword>
<evidence type="ECO:0000259" key="18">
    <source>
        <dbReference type="PROSITE" id="PS50135"/>
    </source>
</evidence>
<evidence type="ECO:0000256" key="11">
    <source>
        <dbReference type="ARBA" id="ARBA00037833"/>
    </source>
</evidence>
<dbReference type="GO" id="GO:0031410">
    <property type="term" value="C:cytoplasmic vesicle"/>
    <property type="evidence" value="ECO:0007669"/>
    <property type="project" value="UniProtKB-KW"/>
</dbReference>
<dbReference type="GO" id="GO:0005764">
    <property type="term" value="C:lysosome"/>
    <property type="evidence" value="ECO:0007669"/>
    <property type="project" value="UniProtKB-SubCell"/>
</dbReference>
<dbReference type="Pfam" id="PF00564">
    <property type="entry name" value="PB1"/>
    <property type="match status" value="1"/>
</dbReference>
<dbReference type="Gene3D" id="3.30.60.90">
    <property type="match status" value="1"/>
</dbReference>